<dbReference type="SUPFAM" id="SSF103473">
    <property type="entry name" value="MFS general substrate transporter"/>
    <property type="match status" value="1"/>
</dbReference>
<gene>
    <name evidence="4" type="ORF">KUTeg_004545</name>
</gene>
<feature type="transmembrane region" description="Helical" evidence="2">
    <location>
        <begin position="404"/>
        <end position="433"/>
    </location>
</feature>
<evidence type="ECO:0000313" key="4">
    <source>
        <dbReference type="EMBL" id="KAJ8319454.1"/>
    </source>
</evidence>
<keyword evidence="2" id="KW-0812">Transmembrane</keyword>
<organism evidence="4 5">
    <name type="scientific">Tegillarca granosa</name>
    <name type="common">Malaysian cockle</name>
    <name type="synonym">Anadara granosa</name>
    <dbReference type="NCBI Taxonomy" id="220873"/>
    <lineage>
        <taxon>Eukaryota</taxon>
        <taxon>Metazoa</taxon>
        <taxon>Spiralia</taxon>
        <taxon>Lophotrochozoa</taxon>
        <taxon>Mollusca</taxon>
        <taxon>Bivalvia</taxon>
        <taxon>Autobranchia</taxon>
        <taxon>Pteriomorphia</taxon>
        <taxon>Arcoida</taxon>
        <taxon>Arcoidea</taxon>
        <taxon>Arcidae</taxon>
        <taxon>Tegillarca</taxon>
    </lineage>
</organism>
<name>A0ABQ9FQ78_TEGGR</name>
<feature type="transmembrane region" description="Helical" evidence="2">
    <location>
        <begin position="254"/>
        <end position="276"/>
    </location>
</feature>
<feature type="transmembrane region" description="Helical" evidence="2">
    <location>
        <begin position="380"/>
        <end position="398"/>
    </location>
</feature>
<feature type="transmembrane region" description="Helical" evidence="2">
    <location>
        <begin position="477"/>
        <end position="498"/>
    </location>
</feature>
<keyword evidence="5" id="KW-1185">Reference proteome</keyword>
<feature type="transmembrane region" description="Helical" evidence="2">
    <location>
        <begin position="228"/>
        <end position="248"/>
    </location>
</feature>
<sequence length="504" mass="55047">MYIVSSNEKENIIEEQPEVLSKPRVLLLNLSWFGLSLMFLLLSVEVVPAQIRSLVGEAAKGRWLGGMVAAGAAVTFFTSPLIGMRSDRLTLEAGKRRPVIVVGTIALCIGLMGMALSSSKISLPEIGIIKTGNSTEICYRDLIAHRCAPYWNNTMPKVEHTVLKGPQPASILLPEKKVQTDFIYTDEPSGNLALYIVFYLMVTLAFATITVPYNALIADKSHPSQRGFNSGVMGCMILLGNVSGAAVGTCFTDMGVLGAYGTAIGVVMISVCVTVFTTKERKGKPVTEPVDCFAIFCGFWQPLKEHDFRWVFITRFLMQQGVSTVTGFLEYWLADMIQLPNCWNSSRSVAMMLLPMLFAAAISSILFGVVSDRIGRRKPIVIGAAIIMFITTSVLIFIRGPSAYFIAIIMASCFGVGFGSFQSVDFALVMDVLPDERDKAKDIAVWHQALILPNALATPIGGIIVDYFESVNCEVGLGYIILLSVTSMYFLLSGIFVTRIRQAN</sequence>
<reference evidence="4 5" key="1">
    <citation type="submission" date="2022-12" db="EMBL/GenBank/DDBJ databases">
        <title>Chromosome-level genome of Tegillarca granosa.</title>
        <authorList>
            <person name="Kim J."/>
        </authorList>
    </citation>
    <scope>NUCLEOTIDE SEQUENCE [LARGE SCALE GENOMIC DNA]</scope>
    <source>
        <strain evidence="4">Teg-2019</strain>
        <tissue evidence="4">Adductor muscle</tissue>
    </source>
</reference>
<dbReference type="Proteomes" id="UP001217089">
    <property type="component" value="Unassembled WGS sequence"/>
</dbReference>
<feature type="transmembrane region" description="Helical" evidence="2">
    <location>
        <begin position="64"/>
        <end position="86"/>
    </location>
</feature>
<evidence type="ECO:0000256" key="1">
    <source>
        <dbReference type="ARBA" id="ARBA00004141"/>
    </source>
</evidence>
<feature type="transmembrane region" description="Helical" evidence="2">
    <location>
        <begin position="445"/>
        <end position="465"/>
    </location>
</feature>
<protein>
    <recommendedName>
        <fullName evidence="3">Major facilitator superfamily (MFS) profile domain-containing protein</fullName>
    </recommendedName>
</protein>
<dbReference type="PROSITE" id="PS50850">
    <property type="entry name" value="MFS"/>
    <property type="match status" value="1"/>
</dbReference>
<dbReference type="PANTHER" id="PTHR23528">
    <property type="match status" value="1"/>
</dbReference>
<comment type="subcellular location">
    <subcellularLocation>
        <location evidence="1">Membrane</location>
        <topology evidence="1">Multi-pass membrane protein</topology>
    </subcellularLocation>
</comment>
<feature type="domain" description="Major facilitator superfamily (MFS) profile" evidence="3">
    <location>
        <begin position="307"/>
        <end position="504"/>
    </location>
</feature>
<dbReference type="InterPro" id="IPR036259">
    <property type="entry name" value="MFS_trans_sf"/>
</dbReference>
<feature type="transmembrane region" description="Helical" evidence="2">
    <location>
        <begin position="310"/>
        <end position="329"/>
    </location>
</feature>
<dbReference type="PANTHER" id="PTHR23528:SF1">
    <property type="entry name" value="MAJOR FACILITATOR SUPERFAMILY (MFS) PROFILE DOMAIN-CONTAINING PROTEIN"/>
    <property type="match status" value="1"/>
</dbReference>
<comment type="caution">
    <text evidence="4">The sequence shown here is derived from an EMBL/GenBank/DDBJ whole genome shotgun (WGS) entry which is preliminary data.</text>
</comment>
<dbReference type="Pfam" id="PF07690">
    <property type="entry name" value="MFS_1"/>
    <property type="match status" value="1"/>
</dbReference>
<evidence type="ECO:0000259" key="3">
    <source>
        <dbReference type="PROSITE" id="PS50850"/>
    </source>
</evidence>
<keyword evidence="2" id="KW-1133">Transmembrane helix</keyword>
<evidence type="ECO:0000313" key="5">
    <source>
        <dbReference type="Proteomes" id="UP001217089"/>
    </source>
</evidence>
<feature type="transmembrane region" description="Helical" evidence="2">
    <location>
        <begin position="192"/>
        <end position="216"/>
    </location>
</feature>
<dbReference type="InterPro" id="IPR011701">
    <property type="entry name" value="MFS"/>
</dbReference>
<dbReference type="InterPro" id="IPR020846">
    <property type="entry name" value="MFS_dom"/>
</dbReference>
<feature type="transmembrane region" description="Helical" evidence="2">
    <location>
        <begin position="349"/>
        <end position="368"/>
    </location>
</feature>
<feature type="transmembrane region" description="Helical" evidence="2">
    <location>
        <begin position="98"/>
        <end position="116"/>
    </location>
</feature>
<feature type="transmembrane region" description="Helical" evidence="2">
    <location>
        <begin position="25"/>
        <end position="44"/>
    </location>
</feature>
<accession>A0ABQ9FQ78</accession>
<proteinExistence type="predicted"/>
<evidence type="ECO:0000256" key="2">
    <source>
        <dbReference type="SAM" id="Phobius"/>
    </source>
</evidence>
<keyword evidence="2" id="KW-0472">Membrane</keyword>
<dbReference type="EMBL" id="JARBDR010000214">
    <property type="protein sequence ID" value="KAJ8319454.1"/>
    <property type="molecule type" value="Genomic_DNA"/>
</dbReference>
<dbReference type="Gene3D" id="1.20.1250.20">
    <property type="entry name" value="MFS general substrate transporter like domains"/>
    <property type="match status" value="2"/>
</dbReference>